<dbReference type="EMBL" id="JTDY01000768">
    <property type="protein sequence ID" value="KOB75951.1"/>
    <property type="molecule type" value="Genomic_DNA"/>
</dbReference>
<dbReference type="STRING" id="104452.A0A0L7LL56"/>
<organism evidence="2 3">
    <name type="scientific">Operophtera brumata</name>
    <name type="common">Winter moth</name>
    <name type="synonym">Phalaena brumata</name>
    <dbReference type="NCBI Taxonomy" id="104452"/>
    <lineage>
        <taxon>Eukaryota</taxon>
        <taxon>Metazoa</taxon>
        <taxon>Ecdysozoa</taxon>
        <taxon>Arthropoda</taxon>
        <taxon>Hexapoda</taxon>
        <taxon>Insecta</taxon>
        <taxon>Pterygota</taxon>
        <taxon>Neoptera</taxon>
        <taxon>Endopterygota</taxon>
        <taxon>Lepidoptera</taxon>
        <taxon>Glossata</taxon>
        <taxon>Ditrysia</taxon>
        <taxon>Geometroidea</taxon>
        <taxon>Geometridae</taxon>
        <taxon>Larentiinae</taxon>
        <taxon>Operophtera</taxon>
    </lineage>
</organism>
<keyword evidence="3" id="KW-1185">Reference proteome</keyword>
<comment type="caution">
    <text evidence="2">The sequence shown here is derived from an EMBL/GenBank/DDBJ whole genome shotgun (WGS) entry which is preliminary data.</text>
</comment>
<feature type="compositionally biased region" description="Polar residues" evidence="1">
    <location>
        <begin position="172"/>
        <end position="189"/>
    </location>
</feature>
<sequence length="292" mass="31846">IEVVKDAIKKLQFSQQLKKSEAKDGANSLFTGYRTVQTTRAPKSTSRLSRKVAALSTMASTAMMAPLWRNTKTVTAEQEVGATDEHVQEQVTAYLARHHLSDIAEFKPPAELAKQLATLTMANGDSNHGQSEHVAPPPKASKRQSTPVQAVQPIQMVQPSPPVNGNDLFGSTPFSAPQPHSQFSSPTNRPNYDISDFNLSTSVFNSSTNSFTNGLSGYDPFDTQKGNIFGNGYGNTFNGFGNLSEKQTVELDKSFNGFLDKTITEMKDGFSRGITFGNDDFSIDNLDPLKKN</sequence>
<gene>
    <name evidence="2" type="ORF">OBRU01_05647</name>
</gene>
<protein>
    <submittedName>
        <fullName evidence="2">Ced-6 protein</fullName>
    </submittedName>
</protein>
<dbReference type="Proteomes" id="UP000037510">
    <property type="component" value="Unassembled WGS sequence"/>
</dbReference>
<reference evidence="2 3" key="1">
    <citation type="journal article" date="2015" name="Genome Biol. Evol.">
        <title>The genome of winter moth (Operophtera brumata) provides a genomic perspective on sexual dimorphism and phenology.</title>
        <authorList>
            <person name="Derks M.F."/>
            <person name="Smit S."/>
            <person name="Salis L."/>
            <person name="Schijlen E."/>
            <person name="Bossers A."/>
            <person name="Mateman C."/>
            <person name="Pijl A.S."/>
            <person name="de Ridder D."/>
            <person name="Groenen M.A."/>
            <person name="Visser M.E."/>
            <person name="Megens H.J."/>
        </authorList>
    </citation>
    <scope>NUCLEOTIDE SEQUENCE [LARGE SCALE GENOMIC DNA]</scope>
    <source>
        <strain evidence="2">WM2013NL</strain>
        <tissue evidence="2">Head and thorax</tissue>
    </source>
</reference>
<feature type="region of interest" description="Disordered" evidence="1">
    <location>
        <begin position="122"/>
        <end position="189"/>
    </location>
</feature>
<name>A0A0L7LL56_OPEBR</name>
<evidence type="ECO:0000313" key="2">
    <source>
        <dbReference type="EMBL" id="KOB75951.1"/>
    </source>
</evidence>
<feature type="non-terminal residue" evidence="2">
    <location>
        <position position="292"/>
    </location>
</feature>
<evidence type="ECO:0000256" key="1">
    <source>
        <dbReference type="SAM" id="MobiDB-lite"/>
    </source>
</evidence>
<dbReference type="AlphaFoldDB" id="A0A0L7LL56"/>
<proteinExistence type="predicted"/>
<feature type="non-terminal residue" evidence="2">
    <location>
        <position position="1"/>
    </location>
</feature>
<evidence type="ECO:0000313" key="3">
    <source>
        <dbReference type="Proteomes" id="UP000037510"/>
    </source>
</evidence>
<accession>A0A0L7LL56</accession>